<comment type="similarity">
    <text evidence="7">In the C-terminal section; belongs to the transglycosylase Slt family.</text>
</comment>
<evidence type="ECO:0000256" key="6">
    <source>
        <dbReference type="ARBA" id="ARBA00023316"/>
    </source>
</evidence>
<comment type="similarity">
    <text evidence="7">In the N-terminal section; belongs to the bacterial solute-binding protein 3 family.</text>
</comment>
<comment type="domain">
    <text evidence="7">The N-terminal domain does not have lytic activity and probably modulates enzymatic activity. The C-terminal domain is the catalytic active domain.</text>
</comment>
<dbReference type="SUPFAM" id="SSF53955">
    <property type="entry name" value="Lysozyme-like"/>
    <property type="match status" value="1"/>
</dbReference>
<dbReference type="Proteomes" id="UP000295135">
    <property type="component" value="Unassembled WGS sequence"/>
</dbReference>
<dbReference type="CDD" id="cd01009">
    <property type="entry name" value="PBP2_YfhD_N"/>
    <property type="match status" value="1"/>
</dbReference>
<dbReference type="GO" id="GO:0071555">
    <property type="term" value="P:cell wall organization"/>
    <property type="evidence" value="ECO:0007669"/>
    <property type="project" value="UniProtKB-KW"/>
</dbReference>
<organism evidence="9 10">
    <name type="scientific">Sulfuritortus calidifontis</name>
    <dbReference type="NCBI Taxonomy" id="1914471"/>
    <lineage>
        <taxon>Bacteria</taxon>
        <taxon>Pseudomonadati</taxon>
        <taxon>Pseudomonadota</taxon>
        <taxon>Betaproteobacteria</taxon>
        <taxon>Nitrosomonadales</taxon>
        <taxon>Thiobacillaceae</taxon>
        <taxon>Sulfuritortus</taxon>
    </lineage>
</organism>
<comment type="similarity">
    <text evidence="1">Belongs to the transglycosylase Slt family.</text>
</comment>
<dbReference type="InterPro" id="IPR001638">
    <property type="entry name" value="Solute-binding_3/MltF_N"/>
</dbReference>
<evidence type="ECO:0000313" key="9">
    <source>
        <dbReference type="EMBL" id="TCS70905.1"/>
    </source>
</evidence>
<feature type="region of interest" description="LT domain" evidence="7">
    <location>
        <begin position="269"/>
        <end position="461"/>
    </location>
</feature>
<keyword evidence="5 7" id="KW-0456">Lyase</keyword>
<dbReference type="Pfam" id="PF01464">
    <property type="entry name" value="SLT"/>
    <property type="match status" value="1"/>
</dbReference>
<reference evidence="9 10" key="1">
    <citation type="submission" date="2019-03" db="EMBL/GenBank/DDBJ databases">
        <title>Genomic Encyclopedia of Type Strains, Phase IV (KMG-IV): sequencing the most valuable type-strain genomes for metagenomic binning, comparative biology and taxonomic classification.</title>
        <authorList>
            <person name="Goeker M."/>
        </authorList>
    </citation>
    <scope>NUCLEOTIDE SEQUENCE [LARGE SCALE GENOMIC DNA]</scope>
    <source>
        <strain evidence="9 10">DSM 103923</strain>
    </source>
</reference>
<keyword evidence="4 7" id="KW-0998">Cell outer membrane</keyword>
<dbReference type="PROSITE" id="PS00922">
    <property type="entry name" value="TRANSGLYCOSYLASE"/>
    <property type="match status" value="1"/>
</dbReference>
<dbReference type="Gene3D" id="3.40.190.10">
    <property type="entry name" value="Periplasmic binding protein-like II"/>
    <property type="match status" value="2"/>
</dbReference>
<dbReference type="AlphaFoldDB" id="A0A4R3JTS3"/>
<dbReference type="GO" id="GO:0008933">
    <property type="term" value="F:peptidoglycan lytic transglycosylase activity"/>
    <property type="evidence" value="ECO:0007669"/>
    <property type="project" value="UniProtKB-UniRule"/>
</dbReference>
<dbReference type="EC" id="4.2.2.n1" evidence="7"/>
<dbReference type="InterPro" id="IPR023703">
    <property type="entry name" value="MltF"/>
</dbReference>
<dbReference type="GO" id="GO:0009253">
    <property type="term" value="P:peptidoglycan catabolic process"/>
    <property type="evidence" value="ECO:0007669"/>
    <property type="project" value="TreeGrafter"/>
</dbReference>
<evidence type="ECO:0000256" key="5">
    <source>
        <dbReference type="ARBA" id="ARBA00023239"/>
    </source>
</evidence>
<dbReference type="SMART" id="SM00062">
    <property type="entry name" value="PBPb"/>
    <property type="match status" value="1"/>
</dbReference>
<comment type="caution">
    <text evidence="7">Lacks conserved residue(s) required for the propagation of feature annotation.</text>
</comment>
<dbReference type="SUPFAM" id="SSF53850">
    <property type="entry name" value="Periplasmic binding protein-like II"/>
    <property type="match status" value="1"/>
</dbReference>
<accession>A0A4R3JTS3</accession>
<keyword evidence="10" id="KW-1185">Reference proteome</keyword>
<evidence type="ECO:0000256" key="4">
    <source>
        <dbReference type="ARBA" id="ARBA00023237"/>
    </source>
</evidence>
<dbReference type="HAMAP" id="MF_02016">
    <property type="entry name" value="MltF"/>
    <property type="match status" value="1"/>
</dbReference>
<comment type="function">
    <text evidence="7">Murein-degrading enzyme that degrades murein glycan strands and insoluble, high-molecular weight murein sacculi, with the concomitant formation of a 1,6-anhydromuramoyl product. Lytic transglycosylases (LTs) play an integral role in the metabolism of the peptidoglycan (PG) sacculus. Their lytic action creates space within the PG sacculus to allow for its expansion as well as for the insertion of various structures such as secretion systems and flagella.</text>
</comment>
<feature type="active site" evidence="7">
    <location>
        <position position="315"/>
    </location>
</feature>
<gene>
    <name evidence="7" type="primary">mltF</name>
    <name evidence="9" type="ORF">EDC61_11358</name>
</gene>
<dbReference type="PANTHER" id="PTHR35936">
    <property type="entry name" value="MEMBRANE-BOUND LYTIC MUREIN TRANSGLYCOSYLASE F"/>
    <property type="match status" value="1"/>
</dbReference>
<evidence type="ECO:0000256" key="2">
    <source>
        <dbReference type="ARBA" id="ARBA00022729"/>
    </source>
</evidence>
<dbReference type="InterPro" id="IPR000189">
    <property type="entry name" value="Transglyc_AS"/>
</dbReference>
<dbReference type="PANTHER" id="PTHR35936:SF32">
    <property type="entry name" value="MEMBRANE-BOUND LYTIC MUREIN TRANSGLYCOSYLASE F"/>
    <property type="match status" value="1"/>
</dbReference>
<comment type="catalytic activity">
    <reaction evidence="7">
        <text>Exolytic cleavage of the (1-&gt;4)-beta-glycosidic linkage between N-acetylmuramic acid (MurNAc) and N-acetylglucosamine (GlcNAc) residues in peptidoglycan, from either the reducing or the non-reducing ends of the peptidoglycan chains, with concomitant formation of a 1,6-anhydrobond in the MurNAc residue.</text>
        <dbReference type="EC" id="4.2.2.n1"/>
    </reaction>
</comment>
<comment type="subcellular location">
    <subcellularLocation>
        <location evidence="7">Cell outer membrane</location>
        <topology evidence="7">Peripheral membrane protein</topology>
    </subcellularLocation>
    <text evidence="7">Attached to the inner leaflet of the outer membrane.</text>
</comment>
<comment type="caution">
    <text evidence="9">The sequence shown here is derived from an EMBL/GenBank/DDBJ whole genome shotgun (WGS) entry which is preliminary data.</text>
</comment>
<protein>
    <recommendedName>
        <fullName evidence="7">Membrane-bound lytic murein transglycosylase F</fullName>
        <ecNumber evidence="7">4.2.2.n1</ecNumber>
    </recommendedName>
    <alternativeName>
        <fullName evidence="7">Murein lyase F</fullName>
    </alternativeName>
</protein>
<dbReference type="RefSeq" id="WP_126460891.1">
    <property type="nucleotide sequence ID" value="NZ_AP018721.1"/>
</dbReference>
<evidence type="ECO:0000259" key="8">
    <source>
        <dbReference type="SMART" id="SM00062"/>
    </source>
</evidence>
<feature type="domain" description="Solute-binding protein family 3/N-terminal" evidence="8">
    <location>
        <begin position="42"/>
        <end position="268"/>
    </location>
</feature>
<proteinExistence type="inferred from homology"/>
<dbReference type="GO" id="GO:0009279">
    <property type="term" value="C:cell outer membrane"/>
    <property type="evidence" value="ECO:0007669"/>
    <property type="project" value="UniProtKB-SubCell"/>
</dbReference>
<dbReference type="OrthoDB" id="9815002at2"/>
<dbReference type="EMBL" id="SLZY01000013">
    <property type="protein sequence ID" value="TCS70905.1"/>
    <property type="molecule type" value="Genomic_DNA"/>
</dbReference>
<dbReference type="Pfam" id="PF00497">
    <property type="entry name" value="SBP_bac_3"/>
    <property type="match status" value="1"/>
</dbReference>
<dbReference type="InterPro" id="IPR023346">
    <property type="entry name" value="Lysozyme-like_dom_sf"/>
</dbReference>
<sequence>MKYPGSQKHGISYPLRSIGAALLALLLAACGPKPIEGPEQTGILVVVTRSSPSTYYISPSGQPTGFEYDLVSRFAEANGWRLRVEAVASLDELFERIDNGTAHVAAAGLTATPARDLKYTLGPKYAEVTEQIICRSEKDLPKRPKDLAGKRIEVVANSSHVDALWWLRLRHPSLKWSEVSANGEDELLERVQSGLSDCTVADSTAFTIARHFYPDLGVAMELGKPRPLVWLMPKNTPLALSKKLEEFFAALKKSGELKQLQERYFGHIQRLEEADVRGILERRTSLLVRYRPLFQQAQMETGLDWRFLAALAYQESHWDPNATSPTGVRGMMMLTGETADRLGVKNRLDPLESILGGARYVLTLKEGLPVRIPEPDRTWMALAAYNMGMAHLEDARRLTASLGKNPDAWKDVKDVLPLLAQSAYQDKLKFGFARGGEARYLAENVRIYYDILLKYEPAYQP</sequence>
<keyword evidence="3 7" id="KW-0472">Membrane</keyword>
<evidence type="ECO:0000256" key="7">
    <source>
        <dbReference type="HAMAP-Rule" id="MF_02016"/>
    </source>
</evidence>
<evidence type="ECO:0000256" key="3">
    <source>
        <dbReference type="ARBA" id="ARBA00023136"/>
    </source>
</evidence>
<dbReference type="GO" id="GO:0016998">
    <property type="term" value="P:cell wall macromolecule catabolic process"/>
    <property type="evidence" value="ECO:0007669"/>
    <property type="project" value="UniProtKB-UniRule"/>
</dbReference>
<dbReference type="Gene3D" id="1.10.530.10">
    <property type="match status" value="1"/>
</dbReference>
<keyword evidence="2 7" id="KW-0732">Signal</keyword>
<dbReference type="NCBIfam" id="NF008112">
    <property type="entry name" value="PRK10859.1"/>
    <property type="match status" value="1"/>
</dbReference>
<evidence type="ECO:0000313" key="10">
    <source>
        <dbReference type="Proteomes" id="UP000295135"/>
    </source>
</evidence>
<dbReference type="CDD" id="cd13403">
    <property type="entry name" value="MLTF-like"/>
    <property type="match status" value="1"/>
</dbReference>
<dbReference type="InterPro" id="IPR008258">
    <property type="entry name" value="Transglycosylase_SLT_dom_1"/>
</dbReference>
<evidence type="ECO:0000256" key="1">
    <source>
        <dbReference type="ARBA" id="ARBA00007734"/>
    </source>
</evidence>
<name>A0A4R3JTS3_9PROT</name>
<keyword evidence="6 7" id="KW-0961">Cell wall biogenesis/degradation</keyword>
<dbReference type="PROSITE" id="PS51257">
    <property type="entry name" value="PROKAR_LIPOPROTEIN"/>
    <property type="match status" value="1"/>
</dbReference>